<evidence type="ECO:0000313" key="2">
    <source>
        <dbReference type="EnsemblMetazoa" id="Aqu2.1.18071_001"/>
    </source>
</evidence>
<sequence>MGRRLVHKANILDRGTLIDSNLELSNLPAENAPPPSYTSFSKASDRPPPPMPKQAPAMPPRPQEADIFSFRNEPPPPTFDDVFDPQTEAMSEWGALESELDAIGAPTTTATSAPAPAPTAQSEYMIIPPPVPTGGAGTCPQPRVQPPSPSYPPPPANPPPSFSGFDDLSDVFSGSRALTSLYENQPQAPPTFAPPP</sequence>
<feature type="compositionally biased region" description="Low complexity" evidence="1">
    <location>
        <begin position="105"/>
        <end position="120"/>
    </location>
</feature>
<name>A0A1X7TSV6_AMPQE</name>
<dbReference type="AlphaFoldDB" id="A0A1X7TSV6"/>
<feature type="compositionally biased region" description="Pro residues" evidence="1">
    <location>
        <begin position="46"/>
        <end position="62"/>
    </location>
</feature>
<feature type="region of interest" description="Disordered" evidence="1">
    <location>
        <begin position="25"/>
        <end position="196"/>
    </location>
</feature>
<feature type="compositionally biased region" description="Pro residues" evidence="1">
    <location>
        <begin position="187"/>
        <end position="196"/>
    </location>
</feature>
<proteinExistence type="predicted"/>
<dbReference type="InParanoid" id="A0A1X7TSV6"/>
<dbReference type="EnsemblMetazoa" id="Aqu2.1.18071_001">
    <property type="protein sequence ID" value="Aqu2.1.18071_001"/>
    <property type="gene ID" value="Aqu2.1.18071"/>
</dbReference>
<organism evidence="2">
    <name type="scientific">Amphimedon queenslandica</name>
    <name type="common">Sponge</name>
    <dbReference type="NCBI Taxonomy" id="400682"/>
    <lineage>
        <taxon>Eukaryota</taxon>
        <taxon>Metazoa</taxon>
        <taxon>Porifera</taxon>
        <taxon>Demospongiae</taxon>
        <taxon>Heteroscleromorpha</taxon>
        <taxon>Haplosclerida</taxon>
        <taxon>Niphatidae</taxon>
        <taxon>Amphimedon</taxon>
    </lineage>
</organism>
<evidence type="ECO:0000256" key="1">
    <source>
        <dbReference type="SAM" id="MobiDB-lite"/>
    </source>
</evidence>
<feature type="compositionally biased region" description="Pro residues" evidence="1">
    <location>
        <begin position="143"/>
        <end position="161"/>
    </location>
</feature>
<reference evidence="2" key="1">
    <citation type="submission" date="2017-05" db="UniProtKB">
        <authorList>
            <consortium name="EnsemblMetazoa"/>
        </authorList>
    </citation>
    <scope>IDENTIFICATION</scope>
</reference>
<accession>A0A1X7TSV6</accession>
<protein>
    <submittedName>
        <fullName evidence="2">Uncharacterized protein</fullName>
    </submittedName>
</protein>